<evidence type="ECO:0000259" key="2">
    <source>
        <dbReference type="Pfam" id="PF07944"/>
    </source>
</evidence>
<evidence type="ECO:0000259" key="3">
    <source>
        <dbReference type="Pfam" id="PF16375"/>
    </source>
</evidence>
<protein>
    <submittedName>
        <fullName evidence="6">Uncharacterized protein</fullName>
    </submittedName>
</protein>
<dbReference type="InterPro" id="IPR012878">
    <property type="entry name" value="Beta-AFase-like_GH127_cat"/>
</dbReference>
<proteinExistence type="predicted"/>
<dbReference type="EMBL" id="FPJE01000033">
    <property type="protein sequence ID" value="SFW74879.1"/>
    <property type="molecule type" value="Genomic_DNA"/>
</dbReference>
<feature type="compositionally biased region" description="Polar residues" evidence="1">
    <location>
        <begin position="692"/>
        <end position="701"/>
    </location>
</feature>
<evidence type="ECO:0000259" key="4">
    <source>
        <dbReference type="Pfam" id="PF20620"/>
    </source>
</evidence>
<feature type="domain" description="Glycoside hydrolase GH146 substrate-binding" evidence="4">
    <location>
        <begin position="686"/>
        <end position="820"/>
    </location>
</feature>
<keyword evidence="7" id="KW-1185">Reference proteome</keyword>
<evidence type="ECO:0000259" key="5">
    <source>
        <dbReference type="Pfam" id="PF20736"/>
    </source>
</evidence>
<dbReference type="Pfam" id="PF16375">
    <property type="entry name" value="DUF4986"/>
    <property type="match status" value="1"/>
</dbReference>
<feature type="region of interest" description="Disordered" evidence="1">
    <location>
        <begin position="691"/>
        <end position="712"/>
    </location>
</feature>
<evidence type="ECO:0000256" key="1">
    <source>
        <dbReference type="SAM" id="MobiDB-lite"/>
    </source>
</evidence>
<evidence type="ECO:0000313" key="7">
    <source>
        <dbReference type="Proteomes" id="UP000182248"/>
    </source>
</evidence>
<dbReference type="PANTHER" id="PTHR31151:SF0">
    <property type="entry name" value="PROLINE-TRNA LIGASE (DUF1680)"/>
    <property type="match status" value="1"/>
</dbReference>
<dbReference type="GO" id="GO:0005975">
    <property type="term" value="P:carbohydrate metabolic process"/>
    <property type="evidence" value="ECO:0007669"/>
    <property type="project" value="InterPro"/>
</dbReference>
<feature type="compositionally biased region" description="Basic and acidic residues" evidence="1">
    <location>
        <begin position="703"/>
        <end position="712"/>
    </location>
</feature>
<dbReference type="PANTHER" id="PTHR31151">
    <property type="entry name" value="PROLINE-TRNA LIGASE (DUF1680)"/>
    <property type="match status" value="1"/>
</dbReference>
<evidence type="ECO:0000313" key="6">
    <source>
        <dbReference type="EMBL" id="SFW74879.1"/>
    </source>
</evidence>
<dbReference type="Pfam" id="PF07944">
    <property type="entry name" value="Beta-AFase-like_GH127_cat"/>
    <property type="match status" value="1"/>
</dbReference>
<name>A0A1K1RT13_9FLAO</name>
<dbReference type="AlphaFoldDB" id="A0A1K1RT13"/>
<gene>
    <name evidence="6" type="ORF">SAMN02927921_03942</name>
</gene>
<accession>A0A1K1RT13</accession>
<feature type="domain" description="Non-reducing end beta-L-arabinofuranosidase-like GH127 catalytic" evidence="2">
    <location>
        <begin position="61"/>
        <end position="440"/>
    </location>
</feature>
<dbReference type="SUPFAM" id="SSF48208">
    <property type="entry name" value="Six-hairpin glycosidases"/>
    <property type="match status" value="1"/>
</dbReference>
<feature type="domain" description="DUF4986" evidence="3">
    <location>
        <begin position="579"/>
        <end position="662"/>
    </location>
</feature>
<dbReference type="InterPro" id="IPR008928">
    <property type="entry name" value="6-hairpin_glycosidase_sf"/>
</dbReference>
<dbReference type="STRING" id="1150368.SAMN02927921_03942"/>
<dbReference type="InterPro" id="IPR032275">
    <property type="entry name" value="DUF4986"/>
</dbReference>
<dbReference type="Proteomes" id="UP000182248">
    <property type="component" value="Unassembled WGS sequence"/>
</dbReference>
<feature type="domain" description="Non-reducing end beta-L-arabinofuranosidase-like GH127 middle" evidence="5">
    <location>
        <begin position="451"/>
        <end position="546"/>
    </location>
</feature>
<dbReference type="InterPro" id="IPR046544">
    <property type="entry name" value="GH146_SB_dom"/>
</dbReference>
<sequence>MFFVHLKNICFVISEGTEVQTFFRNTKKQIMRFKNYLPVLIWVLLSSWSGAQSLESFALSEVELLPGPFYRAQQTDMKYILEMDTDRLLAPFLIDAGLEPRAERYGNWEHTGLDGHIGGHYLSALAMMYAATGRAELRDRLEYMLGELKRCQEANGDGYIGGIPGGHDMWKEIAAGHIEAAGFSLNGKWVPLYNIHKLFAGLRDAFQIAGIPEAKELLEELSSWLADTVSGLSDAQIQQMLISEHGGMNEVLADVYAMTGDKKYLLLAEKFSHQQILQLLLEQRDELTGLHANTQIPKVIGFERIAGLKEDKEWEEASRFFWKNVVEERSVSIGGNSVREHFHPVQDFSAMLESTQGPETCNTYNMLRLTKMLFLSRPDSKYIDYFERALFNHILSSQHPDGGFVYFTPMRPRHYRVYSQPQEGFWCCVGSGLENHGKYGSLIYAHDQTDVYVNLFIASGLHWKEKGLRLVQETTFPEEEQTRITIHPENPSRFKIHIRKPGWADRGVFRVAVNGKPQRTSVSESGYITVERKWKKGDQLTVSLPMHTSASYLSAAGTGTSRWISFVHGPIVLAAVTDTTELSGLLADDSRMGHVANGRLYPMDEAPMIVSEAGEDPSENIKPVAGNPMTFTAPELIYPEKYKKLQLVPFYTIHDARYMIYWPVTPENELKDKLTAIREKEEKFLALEARTTDQVATGEQQPETEHHFKGEKTDTGLHDGHFWRDAAGWFSYELNHGEKTGKTLRITYAGKDKDRNFSIFVNNRLLAQVRQDGTHGDDFYEKDYDIPEDILRDTETPEIEVKFSALNGTRTGRIYHVRLMTE</sequence>
<dbReference type="Pfam" id="PF20736">
    <property type="entry name" value="Glyco_hydro127M"/>
    <property type="match status" value="1"/>
</dbReference>
<dbReference type="Pfam" id="PF20620">
    <property type="entry name" value="DUF6805"/>
    <property type="match status" value="1"/>
</dbReference>
<reference evidence="6 7" key="1">
    <citation type="submission" date="2016-11" db="EMBL/GenBank/DDBJ databases">
        <authorList>
            <person name="Jaros S."/>
            <person name="Januszkiewicz K."/>
            <person name="Wedrychowicz H."/>
        </authorList>
    </citation>
    <scope>NUCLEOTIDE SEQUENCE [LARGE SCALE GENOMIC DNA]</scope>
    <source>
        <strain evidence="6 7">CGMCC 1.12145</strain>
    </source>
</reference>
<dbReference type="InterPro" id="IPR049046">
    <property type="entry name" value="Beta-AFase-like_GH127_middle"/>
</dbReference>
<organism evidence="6 7">
    <name type="scientific">Sinomicrobium oceani</name>
    <dbReference type="NCBI Taxonomy" id="1150368"/>
    <lineage>
        <taxon>Bacteria</taxon>
        <taxon>Pseudomonadati</taxon>
        <taxon>Bacteroidota</taxon>
        <taxon>Flavobacteriia</taxon>
        <taxon>Flavobacteriales</taxon>
        <taxon>Flavobacteriaceae</taxon>
        <taxon>Sinomicrobium</taxon>
    </lineage>
</organism>